<protein>
    <submittedName>
        <fullName evidence="2">Uncharacterized protein</fullName>
    </submittedName>
</protein>
<dbReference type="Proteomes" id="UP000249557">
    <property type="component" value="Unassembled WGS sequence"/>
</dbReference>
<reference evidence="2 3" key="1">
    <citation type="submission" date="2017-08" db="EMBL/GenBank/DDBJ databases">
        <title>Infants hospitalized years apart are colonized by the same room-sourced microbial strains.</title>
        <authorList>
            <person name="Brooks B."/>
            <person name="Olm M.R."/>
            <person name="Firek B.A."/>
            <person name="Baker R."/>
            <person name="Thomas B.C."/>
            <person name="Morowitz M.J."/>
            <person name="Banfield J.F."/>
        </authorList>
    </citation>
    <scope>NUCLEOTIDE SEQUENCE [LARGE SCALE GENOMIC DNA]</scope>
    <source>
        <strain evidence="2">S2_018_000_R2_104</strain>
    </source>
</reference>
<name>A0A2W5BVQ6_9BACT</name>
<gene>
    <name evidence="2" type="ORF">DI626_04560</name>
</gene>
<dbReference type="AlphaFoldDB" id="A0A2W5BVQ6"/>
<evidence type="ECO:0000256" key="1">
    <source>
        <dbReference type="SAM" id="MobiDB-lite"/>
    </source>
</evidence>
<evidence type="ECO:0000313" key="3">
    <source>
        <dbReference type="Proteomes" id="UP000249557"/>
    </source>
</evidence>
<feature type="region of interest" description="Disordered" evidence="1">
    <location>
        <begin position="41"/>
        <end position="66"/>
    </location>
</feature>
<comment type="caution">
    <text evidence="2">The sequence shown here is derived from an EMBL/GenBank/DDBJ whole genome shotgun (WGS) entry which is preliminary data.</text>
</comment>
<proteinExistence type="predicted"/>
<evidence type="ECO:0000313" key="2">
    <source>
        <dbReference type="EMBL" id="PZO87191.1"/>
    </source>
</evidence>
<organism evidence="2 3">
    <name type="scientific">Micavibrio aeruginosavorus</name>
    <dbReference type="NCBI Taxonomy" id="349221"/>
    <lineage>
        <taxon>Bacteria</taxon>
        <taxon>Pseudomonadati</taxon>
        <taxon>Bdellovibrionota</taxon>
        <taxon>Bdellovibrionia</taxon>
        <taxon>Bdellovibrionales</taxon>
        <taxon>Pseudobdellovibrionaceae</taxon>
        <taxon>Micavibrio</taxon>
    </lineage>
</organism>
<dbReference type="EMBL" id="QFNK01000069">
    <property type="protein sequence ID" value="PZO87191.1"/>
    <property type="molecule type" value="Genomic_DNA"/>
</dbReference>
<accession>A0A2W5BVQ6</accession>
<sequence length="66" mass="7312">MIDKQPLSMMGLGEVTDFGPIKFTPPPVEWGRDLGVQTAQPEEPKAAAPRKNHGMSTYWQPMAGMR</sequence>